<dbReference type="EMBL" id="BJWL01000329">
    <property type="protein sequence ID" value="GFS39333.1"/>
    <property type="molecule type" value="Genomic_DNA"/>
</dbReference>
<reference evidence="2" key="1">
    <citation type="submission" date="2019-07" db="EMBL/GenBank/DDBJ databases">
        <title>De Novo Assembly of kiwifruit Actinidia rufa.</title>
        <authorList>
            <person name="Sugita-Konishi S."/>
            <person name="Sato K."/>
            <person name="Mori E."/>
            <person name="Abe Y."/>
            <person name="Kisaki G."/>
            <person name="Hamano K."/>
            <person name="Suezawa K."/>
            <person name="Otani M."/>
            <person name="Fukuda T."/>
            <person name="Manabe T."/>
            <person name="Gomi K."/>
            <person name="Tabuchi M."/>
            <person name="Akimitsu K."/>
            <person name="Kataoka I."/>
        </authorList>
    </citation>
    <scope>NUCLEOTIDE SEQUENCE [LARGE SCALE GENOMIC DNA]</scope>
    <source>
        <strain evidence="2">cv. Fuchu</strain>
    </source>
</reference>
<gene>
    <name evidence="1" type="ORF">Acr_00g0062300</name>
</gene>
<dbReference type="Proteomes" id="UP000585474">
    <property type="component" value="Unassembled WGS sequence"/>
</dbReference>
<evidence type="ECO:0000313" key="2">
    <source>
        <dbReference type="Proteomes" id="UP000585474"/>
    </source>
</evidence>
<sequence>MANIKYNPETEKGKEKLCSWVRGKKFKVTSDTFAEIFEIPREDNPEFEFPNVGMPDLAVVSQELLLERDERDGEAIGMGKTIDLPRMMFLSLCAAHTASNKRGLVPFMGSSLSRSKGQRKKRRWEAGAYEERKKRRWEAGAYEEPPMGMVELNEAIMNLGREMGAQMSEFKAEVNARMTSLEEESRCHMTMLQEMKGMMIQMEAEYDDEEEEEED</sequence>
<dbReference type="AlphaFoldDB" id="A0A7J0DNY6"/>
<accession>A0A7J0DNY6</accession>
<proteinExistence type="predicted"/>
<organism evidence="1 2">
    <name type="scientific">Actinidia rufa</name>
    <dbReference type="NCBI Taxonomy" id="165716"/>
    <lineage>
        <taxon>Eukaryota</taxon>
        <taxon>Viridiplantae</taxon>
        <taxon>Streptophyta</taxon>
        <taxon>Embryophyta</taxon>
        <taxon>Tracheophyta</taxon>
        <taxon>Spermatophyta</taxon>
        <taxon>Magnoliopsida</taxon>
        <taxon>eudicotyledons</taxon>
        <taxon>Gunneridae</taxon>
        <taxon>Pentapetalae</taxon>
        <taxon>asterids</taxon>
        <taxon>Ericales</taxon>
        <taxon>Actinidiaceae</taxon>
        <taxon>Actinidia</taxon>
    </lineage>
</organism>
<protein>
    <submittedName>
        <fullName evidence="1">Uncharacterized protein</fullName>
    </submittedName>
</protein>
<comment type="caution">
    <text evidence="1">The sequence shown here is derived from an EMBL/GenBank/DDBJ whole genome shotgun (WGS) entry which is preliminary data.</text>
</comment>
<keyword evidence="2" id="KW-1185">Reference proteome</keyword>
<evidence type="ECO:0000313" key="1">
    <source>
        <dbReference type="EMBL" id="GFS39333.1"/>
    </source>
</evidence>
<name>A0A7J0DNY6_9ERIC</name>